<name>A0ABU1TWJ6_9BACL</name>
<gene>
    <name evidence="1" type="ORF">J2X07_000558</name>
</gene>
<dbReference type="RefSeq" id="WP_396193558.1">
    <property type="nucleotide sequence ID" value="NZ_JAVDWA010000001.1"/>
</dbReference>
<dbReference type="EMBL" id="JAVDWA010000001">
    <property type="protein sequence ID" value="MDR7071583.1"/>
    <property type="molecule type" value="Genomic_DNA"/>
</dbReference>
<evidence type="ECO:0000313" key="2">
    <source>
        <dbReference type="Proteomes" id="UP001258181"/>
    </source>
</evidence>
<organism evidence="1 2">
    <name type="scientific">Fictibacillus barbaricus</name>
    <dbReference type="NCBI Taxonomy" id="182136"/>
    <lineage>
        <taxon>Bacteria</taxon>
        <taxon>Bacillati</taxon>
        <taxon>Bacillota</taxon>
        <taxon>Bacilli</taxon>
        <taxon>Bacillales</taxon>
        <taxon>Fictibacillaceae</taxon>
        <taxon>Fictibacillus</taxon>
    </lineage>
</organism>
<reference evidence="1 2" key="1">
    <citation type="submission" date="2023-07" db="EMBL/GenBank/DDBJ databases">
        <title>Sorghum-associated microbial communities from plants grown in Nebraska, USA.</title>
        <authorList>
            <person name="Schachtman D."/>
        </authorList>
    </citation>
    <scope>NUCLEOTIDE SEQUENCE [LARGE SCALE GENOMIC DNA]</scope>
    <source>
        <strain evidence="1 2">BE211</strain>
    </source>
</reference>
<protein>
    <submittedName>
        <fullName evidence="1">ASC-1-like (ASCH) protein</fullName>
    </submittedName>
</protein>
<keyword evidence="2" id="KW-1185">Reference proteome</keyword>
<sequence length="95" mass="11867">MFDMLRDFIDFMFDVFSNGSFSGLDTRRIDAHIKELKKYDWFQRVYHDEKYRKLFFTNVHVRKYLQSRRRVNKIMDNPAAREKFMIFLEKQSKKR</sequence>
<proteinExistence type="predicted"/>
<accession>A0ABU1TWJ6</accession>
<evidence type="ECO:0000313" key="1">
    <source>
        <dbReference type="EMBL" id="MDR7071583.1"/>
    </source>
</evidence>
<dbReference type="Proteomes" id="UP001258181">
    <property type="component" value="Unassembled WGS sequence"/>
</dbReference>
<comment type="caution">
    <text evidence="1">The sequence shown here is derived from an EMBL/GenBank/DDBJ whole genome shotgun (WGS) entry which is preliminary data.</text>
</comment>